<dbReference type="RefSeq" id="WP_189993595.1">
    <property type="nucleotide sequence ID" value="NZ_BMZS01000011.1"/>
</dbReference>
<evidence type="ECO:0000313" key="2">
    <source>
        <dbReference type="Proteomes" id="UP000630353"/>
    </source>
</evidence>
<comment type="caution">
    <text evidence="1">The sequence shown here is derived from an EMBL/GenBank/DDBJ whole genome shotgun (WGS) entry which is preliminary data.</text>
</comment>
<evidence type="ECO:0008006" key="3">
    <source>
        <dbReference type="Google" id="ProtNLM"/>
    </source>
</evidence>
<name>A0A918XVQ7_9PROT</name>
<dbReference type="Proteomes" id="UP000630353">
    <property type="component" value="Unassembled WGS sequence"/>
</dbReference>
<organism evidence="1 2">
    <name type="scientific">Thalassobaculum fulvum</name>
    <dbReference type="NCBI Taxonomy" id="1633335"/>
    <lineage>
        <taxon>Bacteria</taxon>
        <taxon>Pseudomonadati</taxon>
        <taxon>Pseudomonadota</taxon>
        <taxon>Alphaproteobacteria</taxon>
        <taxon>Rhodospirillales</taxon>
        <taxon>Thalassobaculaceae</taxon>
        <taxon>Thalassobaculum</taxon>
    </lineage>
</organism>
<dbReference type="AlphaFoldDB" id="A0A918XVQ7"/>
<keyword evidence="2" id="KW-1185">Reference proteome</keyword>
<accession>A0A918XVQ7</accession>
<evidence type="ECO:0000313" key="1">
    <source>
        <dbReference type="EMBL" id="GHD59325.1"/>
    </source>
</evidence>
<proteinExistence type="predicted"/>
<reference evidence="1" key="1">
    <citation type="journal article" date="2014" name="Int. J. Syst. Evol. Microbiol.">
        <title>Complete genome sequence of Corynebacterium casei LMG S-19264T (=DSM 44701T), isolated from a smear-ripened cheese.</title>
        <authorList>
            <consortium name="US DOE Joint Genome Institute (JGI-PGF)"/>
            <person name="Walter F."/>
            <person name="Albersmeier A."/>
            <person name="Kalinowski J."/>
            <person name="Ruckert C."/>
        </authorList>
    </citation>
    <scope>NUCLEOTIDE SEQUENCE</scope>
    <source>
        <strain evidence="1">KCTC 42651</strain>
    </source>
</reference>
<sequence length="87" mass="10479">MHVSVRDLHRYRLTTAEILYRFPDFPGLLQSYLWQEMDVAPDFPRLTRFLDYWERNLEGRLHSVRIANAELVRPQEIAYAGHEVRVH</sequence>
<reference evidence="1" key="2">
    <citation type="submission" date="2020-09" db="EMBL/GenBank/DDBJ databases">
        <authorList>
            <person name="Sun Q."/>
            <person name="Kim S."/>
        </authorList>
    </citation>
    <scope>NUCLEOTIDE SEQUENCE</scope>
    <source>
        <strain evidence="1">KCTC 42651</strain>
    </source>
</reference>
<dbReference type="EMBL" id="BMZS01000011">
    <property type="protein sequence ID" value="GHD59325.1"/>
    <property type="molecule type" value="Genomic_DNA"/>
</dbReference>
<dbReference type="Pfam" id="PF06233">
    <property type="entry name" value="Usg"/>
    <property type="match status" value="1"/>
</dbReference>
<dbReference type="InterPro" id="IPR009354">
    <property type="entry name" value="Usg"/>
</dbReference>
<protein>
    <recommendedName>
        <fullName evidence="3">Usg family protein</fullName>
    </recommendedName>
</protein>
<gene>
    <name evidence="1" type="ORF">GCM10017083_43340</name>
</gene>